<dbReference type="InterPro" id="IPR050491">
    <property type="entry name" value="AmpC-like"/>
</dbReference>
<gene>
    <name evidence="2" type="ORF">NMK71_07160</name>
</gene>
<protein>
    <submittedName>
        <fullName evidence="2">Beta-lactamase family protein</fullName>
    </submittedName>
</protein>
<dbReference type="AlphaFoldDB" id="A0A9X4N043"/>
<reference evidence="2" key="1">
    <citation type="submission" date="2022-07" db="EMBL/GenBank/DDBJ databases">
        <title>Description and genome-wide analysis of Profundicola chukchiensis gen. nov., sp. nov., marine bacteria isolated from bottom sediments of the Chukchi Sea.</title>
        <authorList>
            <person name="Romanenko L."/>
            <person name="Otstavnykh N."/>
            <person name="Kurilenko V."/>
            <person name="Eremeev V."/>
            <person name="Velansky P."/>
            <person name="Mikhailov V."/>
            <person name="Isaeva M."/>
        </authorList>
    </citation>
    <scope>NUCLEOTIDE SEQUENCE</scope>
    <source>
        <strain evidence="2">KMM 9713</strain>
    </source>
</reference>
<dbReference type="InterPro" id="IPR012338">
    <property type="entry name" value="Beta-lactam/transpept-like"/>
</dbReference>
<dbReference type="EMBL" id="JANCMU010000003">
    <property type="protein sequence ID" value="MDG4946190.1"/>
    <property type="molecule type" value="Genomic_DNA"/>
</dbReference>
<feature type="domain" description="Beta-lactamase-related" evidence="1">
    <location>
        <begin position="44"/>
        <end position="328"/>
    </location>
</feature>
<comment type="caution">
    <text evidence="2">The sequence shown here is derived from an EMBL/GenBank/DDBJ whole genome shotgun (WGS) entry which is preliminary data.</text>
</comment>
<dbReference type="SUPFAM" id="SSF56601">
    <property type="entry name" value="beta-lactamase/transpeptidase-like"/>
    <property type="match status" value="1"/>
</dbReference>
<proteinExistence type="predicted"/>
<evidence type="ECO:0000313" key="3">
    <source>
        <dbReference type="Proteomes" id="UP001152599"/>
    </source>
</evidence>
<dbReference type="PANTHER" id="PTHR46825:SF7">
    <property type="entry name" value="D-ALANYL-D-ALANINE CARBOXYPEPTIDASE"/>
    <property type="match status" value="1"/>
</dbReference>
<accession>A0A9X4N043</accession>
<evidence type="ECO:0000259" key="1">
    <source>
        <dbReference type="Pfam" id="PF00144"/>
    </source>
</evidence>
<dbReference type="RefSeq" id="WP_304420669.1">
    <property type="nucleotide sequence ID" value="NZ_JANCMU010000003.1"/>
</dbReference>
<dbReference type="Proteomes" id="UP001152599">
    <property type="component" value="Unassembled WGS sequence"/>
</dbReference>
<dbReference type="Gene3D" id="3.40.710.10">
    <property type="entry name" value="DD-peptidase/beta-lactamase superfamily"/>
    <property type="match status" value="1"/>
</dbReference>
<keyword evidence="3" id="KW-1185">Reference proteome</keyword>
<dbReference type="PANTHER" id="PTHR46825">
    <property type="entry name" value="D-ALANYL-D-ALANINE-CARBOXYPEPTIDASE/ENDOPEPTIDASE AMPH"/>
    <property type="match status" value="1"/>
</dbReference>
<organism evidence="2 3">
    <name type="scientific">Profundicola chukchiensis</name>
    <dbReference type="NCBI Taxonomy" id="2961959"/>
    <lineage>
        <taxon>Bacteria</taxon>
        <taxon>Pseudomonadati</taxon>
        <taxon>Bacteroidota</taxon>
        <taxon>Flavobacteriia</taxon>
        <taxon>Flavobacteriales</taxon>
        <taxon>Weeksellaceae</taxon>
        <taxon>Profundicola</taxon>
    </lineage>
</organism>
<dbReference type="Pfam" id="PF00144">
    <property type="entry name" value="Beta-lactamase"/>
    <property type="match status" value="1"/>
</dbReference>
<sequence length="439" mass="49552">MFRIYSYILFIFLLGQVGIAQDFNKEKLDQYFKLLEENDKFMGSLALAKHGKLIYSKNIGFADIEKGIKINDNSRFSIASISKTFTASLVLKAVEQNKIKLDQKLADFYPDITNAEKINIEQMLRHQSGIHNITDDPVYGLYFTQATSQTEMLKVIKTAGSDFEPGNQTAYSNSNYILLSFILEKIYKKEFAEILKEQITEPLKLTKTYFNLKTGENSNEVNSYMKLIDWQISPKTSPSVSLGAGGIVSTPEDLIKFAYALFNGKLLEEKNLKLMMEIKDGYGLGLFSVPFYDKVGYGHTGGIDGFRSMLFHFEDGNYTYALTSNGSDFDINEINIAVMSAVYNKEFELPDFSTYAVDSSILESYVGNYSSEMLPLKIKVFTKDGNLMAQATGQSAFPLEAFEKDKFRFIQAGIELEFETSKNEVTLKQGGAAYLFKKD</sequence>
<name>A0A9X4N043_9FLAO</name>
<dbReference type="InterPro" id="IPR001466">
    <property type="entry name" value="Beta-lactam-related"/>
</dbReference>
<evidence type="ECO:0000313" key="2">
    <source>
        <dbReference type="EMBL" id="MDG4946190.1"/>
    </source>
</evidence>